<evidence type="ECO:0000313" key="1">
    <source>
        <dbReference type="EMBL" id="ABD67986.1"/>
    </source>
</evidence>
<dbReference type="Proteomes" id="UP000008332">
    <property type="component" value="Chromosome"/>
</dbReference>
<dbReference type="EMBL" id="CP000267">
    <property type="protein sequence ID" value="ABD67986.1"/>
    <property type="molecule type" value="Genomic_DNA"/>
</dbReference>
<reference evidence="2" key="1">
    <citation type="submission" date="2006-02" db="EMBL/GenBank/DDBJ databases">
        <title>Complete sequence of chromosome of Rhodoferax ferrireducens DSM 15236.</title>
        <authorList>
            <person name="Copeland A."/>
            <person name="Lucas S."/>
            <person name="Lapidus A."/>
            <person name="Barry K."/>
            <person name="Detter J.C."/>
            <person name="Glavina del Rio T."/>
            <person name="Hammon N."/>
            <person name="Israni S."/>
            <person name="Pitluck S."/>
            <person name="Brettin T."/>
            <person name="Bruce D."/>
            <person name="Han C."/>
            <person name="Tapia R."/>
            <person name="Gilna P."/>
            <person name="Kiss H."/>
            <person name="Schmutz J."/>
            <person name="Larimer F."/>
            <person name="Land M."/>
            <person name="Kyrpides N."/>
            <person name="Ivanova N."/>
            <person name="Richardson P."/>
        </authorList>
    </citation>
    <scope>NUCLEOTIDE SEQUENCE [LARGE SCALE GENOMIC DNA]</scope>
    <source>
        <strain evidence="2">ATCC BAA-621 / DSM 15236 / T118</strain>
    </source>
</reference>
<evidence type="ECO:0000313" key="2">
    <source>
        <dbReference type="Proteomes" id="UP000008332"/>
    </source>
</evidence>
<protein>
    <submittedName>
        <fullName evidence="1">Uncharacterized protein</fullName>
    </submittedName>
</protein>
<dbReference type="KEGG" id="rfr:Rfer_0229"/>
<keyword evidence="2" id="KW-1185">Reference proteome</keyword>
<dbReference type="HOGENOM" id="CLU_2248008_0_0_4"/>
<name>Q222R7_ALBFT</name>
<proteinExistence type="predicted"/>
<organism evidence="1 2">
    <name type="scientific">Albidiferax ferrireducens (strain ATCC BAA-621 / DSM 15236 / T118)</name>
    <name type="common">Rhodoferax ferrireducens</name>
    <dbReference type="NCBI Taxonomy" id="338969"/>
    <lineage>
        <taxon>Bacteria</taxon>
        <taxon>Pseudomonadati</taxon>
        <taxon>Pseudomonadota</taxon>
        <taxon>Betaproteobacteria</taxon>
        <taxon>Burkholderiales</taxon>
        <taxon>Comamonadaceae</taxon>
        <taxon>Rhodoferax</taxon>
    </lineage>
</organism>
<accession>Q222R7</accession>
<gene>
    <name evidence="1" type="ordered locus">Rfer_0229</name>
</gene>
<dbReference type="STRING" id="338969.Rfer_0229"/>
<dbReference type="AlphaFoldDB" id="Q222R7"/>
<sequence length="104" mass="11760">MQHRCRGARDRFGPRVIDLLCLPAPPLKTMDATPQIPFIDTINTRYLETLLGYNARRDSLVGTAQSHHRWKHLHCDVPPYMTHPAASSLQQTGTKVHIFVCGTL</sequence>